<organism evidence="2">
    <name type="scientific">marine sediment metagenome</name>
    <dbReference type="NCBI Taxonomy" id="412755"/>
    <lineage>
        <taxon>unclassified sequences</taxon>
        <taxon>metagenomes</taxon>
        <taxon>ecological metagenomes</taxon>
    </lineage>
</organism>
<keyword evidence="1" id="KW-0175">Coiled coil</keyword>
<feature type="coiled-coil region" evidence="1">
    <location>
        <begin position="145"/>
        <end position="172"/>
    </location>
</feature>
<dbReference type="EMBL" id="BART01020716">
    <property type="protein sequence ID" value="GAH05244.1"/>
    <property type="molecule type" value="Genomic_DNA"/>
</dbReference>
<protein>
    <submittedName>
        <fullName evidence="2">Uncharacterized protein</fullName>
    </submittedName>
</protein>
<evidence type="ECO:0000313" key="2">
    <source>
        <dbReference type="EMBL" id="GAH05244.1"/>
    </source>
</evidence>
<reference evidence="2" key="1">
    <citation type="journal article" date="2014" name="Front. Microbiol.">
        <title>High frequency of phylogenetically diverse reductive dehalogenase-homologous genes in deep subseafloor sedimentary metagenomes.</title>
        <authorList>
            <person name="Kawai M."/>
            <person name="Futagami T."/>
            <person name="Toyoda A."/>
            <person name="Takaki Y."/>
            <person name="Nishi S."/>
            <person name="Hori S."/>
            <person name="Arai W."/>
            <person name="Tsubouchi T."/>
            <person name="Morono Y."/>
            <person name="Uchiyama I."/>
            <person name="Ito T."/>
            <person name="Fujiyama A."/>
            <person name="Inagaki F."/>
            <person name="Takami H."/>
        </authorList>
    </citation>
    <scope>NUCLEOTIDE SEQUENCE</scope>
    <source>
        <strain evidence="2">Expedition CK06-06</strain>
    </source>
</reference>
<accession>X1DJP4</accession>
<evidence type="ECO:0000256" key="1">
    <source>
        <dbReference type="SAM" id="Coils"/>
    </source>
</evidence>
<name>X1DJP4_9ZZZZ</name>
<sequence length="180" mass="21399">METLSITSIGFFFIILNLYKYPKNDFKQLILRAIAGGELGILLLNVTENKVELAKAGKKINVKLSFLSDKDNSLLTNYINKKLKKKYYMTEIARIEKELKSLRIELKKKKSVTLERDKNELTNMLGELKIKYDKYKFSAFQSPERQKIHRNLKRIQKRISEHDENKKEYEYLKKILEYIE</sequence>
<comment type="caution">
    <text evidence="2">The sequence shown here is derived from an EMBL/GenBank/DDBJ whole genome shotgun (WGS) entry which is preliminary data.</text>
</comment>
<dbReference type="AlphaFoldDB" id="X1DJP4"/>
<gene>
    <name evidence="2" type="ORF">S01H4_38420</name>
</gene>
<feature type="coiled-coil region" evidence="1">
    <location>
        <begin position="85"/>
        <end position="112"/>
    </location>
</feature>
<proteinExistence type="predicted"/>